<accession>A0AAI9X911</accession>
<name>A0AAI9X911_PENTH</name>
<gene>
    <name evidence="2" type="ORF">VN97_g5363</name>
</gene>
<dbReference type="Proteomes" id="UP001227192">
    <property type="component" value="Unassembled WGS sequence"/>
</dbReference>
<feature type="compositionally biased region" description="Basic and acidic residues" evidence="1">
    <location>
        <begin position="114"/>
        <end position="124"/>
    </location>
</feature>
<feature type="region of interest" description="Disordered" evidence="1">
    <location>
        <begin position="102"/>
        <end position="124"/>
    </location>
</feature>
<evidence type="ECO:0000313" key="3">
    <source>
        <dbReference type="Proteomes" id="UP001227192"/>
    </source>
</evidence>
<comment type="caution">
    <text evidence="2">The sequence shown here is derived from an EMBL/GenBank/DDBJ whole genome shotgun (WGS) entry which is preliminary data.</text>
</comment>
<sequence>MDPYTFEFVPQQEESTPGFISPQPALARPGDASTWGSSLWVCYQPDYVNRNNAQYLVVNNGNNDAQAVPTASFGPANYTTNTTPLVAPSTQELNWQDIFEPGVIGNGVNSDENSDVHHQRREQE</sequence>
<dbReference type="EMBL" id="LACB01000137">
    <property type="protein sequence ID" value="KAJ9487934.1"/>
    <property type="molecule type" value="Genomic_DNA"/>
</dbReference>
<reference evidence="2" key="1">
    <citation type="submission" date="2015-06" db="EMBL/GenBank/DDBJ databases">
        <authorList>
            <person name="Nguyen H."/>
        </authorList>
    </citation>
    <scope>NUCLEOTIDE SEQUENCE</scope>
    <source>
        <strain evidence="2">DAOM 180753</strain>
    </source>
</reference>
<proteinExistence type="predicted"/>
<keyword evidence="3" id="KW-1185">Reference proteome</keyword>
<evidence type="ECO:0000313" key="2">
    <source>
        <dbReference type="EMBL" id="KAJ9487934.1"/>
    </source>
</evidence>
<protein>
    <submittedName>
        <fullName evidence="2">Uncharacterized protein</fullName>
    </submittedName>
</protein>
<dbReference type="AlphaFoldDB" id="A0AAI9X911"/>
<organism evidence="2 3">
    <name type="scientific">Penicillium thymicola</name>
    <dbReference type="NCBI Taxonomy" id="293382"/>
    <lineage>
        <taxon>Eukaryota</taxon>
        <taxon>Fungi</taxon>
        <taxon>Dikarya</taxon>
        <taxon>Ascomycota</taxon>
        <taxon>Pezizomycotina</taxon>
        <taxon>Eurotiomycetes</taxon>
        <taxon>Eurotiomycetidae</taxon>
        <taxon>Eurotiales</taxon>
        <taxon>Aspergillaceae</taxon>
        <taxon>Penicillium</taxon>
    </lineage>
</organism>
<reference evidence="2" key="2">
    <citation type="journal article" date="2016" name="Fungal Biol.">
        <title>Ochratoxin A production by Penicillium thymicola.</title>
        <authorList>
            <person name="Nguyen H.D.T."/>
            <person name="McMullin D.R."/>
            <person name="Ponomareva E."/>
            <person name="Riley R."/>
            <person name="Pomraning K.R."/>
            <person name="Baker S.E."/>
            <person name="Seifert K.A."/>
        </authorList>
    </citation>
    <scope>NUCLEOTIDE SEQUENCE</scope>
    <source>
        <strain evidence="2">DAOM 180753</strain>
    </source>
</reference>
<evidence type="ECO:0000256" key="1">
    <source>
        <dbReference type="SAM" id="MobiDB-lite"/>
    </source>
</evidence>